<evidence type="ECO:0000313" key="1">
    <source>
        <dbReference type="EMBL" id="KRT88337.1"/>
    </source>
</evidence>
<dbReference type="OrthoDB" id="2904017at2"/>
<sequence length="142" mass="16519">MTIDFLNGYLKAMEEVNHRTNHGYTFELRKMEDKHDLHASIVDAFTFQGVTDVLGYKPCSKETLIEAIDYWFFEKENETKGENSIDEDDRTQAFVQHLFQFLGDDVQIYELESEFGVFFMSCTNFVFVGSDSMYALEMGVND</sequence>
<accession>A0A0J6EM21</accession>
<evidence type="ECO:0000313" key="3">
    <source>
        <dbReference type="Proteomes" id="UP000036168"/>
    </source>
</evidence>
<dbReference type="EMBL" id="LECW02000067">
    <property type="protein sequence ID" value="KRT88337.1"/>
    <property type="molecule type" value="Genomic_DNA"/>
</dbReference>
<dbReference type="RefSeq" id="WP_048354373.1">
    <property type="nucleotide sequence ID" value="NZ_CP023481.1"/>
</dbReference>
<evidence type="ECO:0008006" key="5">
    <source>
        <dbReference type="Google" id="ProtNLM"/>
    </source>
</evidence>
<evidence type="ECO:0000313" key="2">
    <source>
        <dbReference type="EMBL" id="MEC0483350.1"/>
    </source>
</evidence>
<dbReference type="AlphaFoldDB" id="A0A0J6EM21"/>
<dbReference type="EMBL" id="JARRTL010000003">
    <property type="protein sequence ID" value="MEC0483350.1"/>
    <property type="molecule type" value="Genomic_DNA"/>
</dbReference>
<evidence type="ECO:0000313" key="4">
    <source>
        <dbReference type="Proteomes" id="UP001341297"/>
    </source>
</evidence>
<reference evidence="2 4" key="3">
    <citation type="submission" date="2023-03" db="EMBL/GenBank/DDBJ databases">
        <title>Agriculturally important microbes genome sequencing.</title>
        <authorList>
            <person name="Dunlap C."/>
        </authorList>
    </citation>
    <scope>NUCLEOTIDE SEQUENCE [LARGE SCALE GENOMIC DNA]</scope>
    <source>
        <strain evidence="2 4">CBP-3203</strain>
    </source>
</reference>
<reference evidence="1" key="2">
    <citation type="submission" date="2015-10" db="EMBL/GenBank/DDBJ databases">
        <authorList>
            <person name="Gilbert D.G."/>
        </authorList>
    </citation>
    <scope>NUCLEOTIDE SEQUENCE</scope>
    <source>
        <strain evidence="1">GO-13</strain>
    </source>
</reference>
<protein>
    <recommendedName>
        <fullName evidence="5">Phage protein</fullName>
    </recommendedName>
</protein>
<dbReference type="Proteomes" id="UP000036168">
    <property type="component" value="Unassembled WGS sequence"/>
</dbReference>
<name>A0A0J6EM21_9BACI</name>
<gene>
    <name evidence="1" type="ORF">AB447_208030</name>
    <name evidence="2" type="ORF">P8828_00550</name>
</gene>
<keyword evidence="4" id="KW-1185">Reference proteome</keyword>
<accession>A0A0J6EM44</accession>
<comment type="caution">
    <text evidence="1">The sequence shown here is derived from an EMBL/GenBank/DDBJ whole genome shotgun (WGS) entry which is preliminary data.</text>
</comment>
<organism evidence="1 3">
    <name type="scientific">Bacillus glycinifermentans</name>
    <dbReference type="NCBI Taxonomy" id="1664069"/>
    <lineage>
        <taxon>Bacteria</taxon>
        <taxon>Bacillati</taxon>
        <taxon>Bacillota</taxon>
        <taxon>Bacilli</taxon>
        <taxon>Bacillales</taxon>
        <taxon>Bacillaceae</taxon>
        <taxon>Bacillus</taxon>
    </lineage>
</organism>
<dbReference type="PATRIC" id="fig|1664069.3.peg.3426"/>
<proteinExistence type="predicted"/>
<reference evidence="1 3" key="1">
    <citation type="journal article" date="2015" name="Int. J. Syst. Evol. Microbiol.">
        <title>Bacillus glycinifermentans sp. nov., isolated from fermented soybean paste.</title>
        <authorList>
            <person name="Kim S.J."/>
            <person name="Dunlap C.A."/>
            <person name="Kwon S.W."/>
            <person name="Rooney A.P."/>
        </authorList>
    </citation>
    <scope>NUCLEOTIDE SEQUENCE [LARGE SCALE GENOMIC DNA]</scope>
    <source>
        <strain evidence="1 3">GO-13</strain>
    </source>
</reference>
<dbReference type="Proteomes" id="UP001341297">
    <property type="component" value="Unassembled WGS sequence"/>
</dbReference>